<gene>
    <name evidence="2" type="ORF">COS18_02175</name>
</gene>
<sequence>MKVVQLNLEFTQFMTPIYALAIWHNILIISCCVILENMNSFAAAKKQYKKRLAWPISLFAP</sequence>
<proteinExistence type="predicted"/>
<keyword evidence="1" id="KW-1133">Transmembrane helix</keyword>
<keyword evidence="1" id="KW-0472">Membrane</keyword>
<dbReference type="Proteomes" id="UP000228896">
    <property type="component" value="Unassembled WGS sequence"/>
</dbReference>
<dbReference type="EMBL" id="PETS01000049">
    <property type="protein sequence ID" value="PIV51720.1"/>
    <property type="molecule type" value="Genomic_DNA"/>
</dbReference>
<organism evidence="2 3">
    <name type="scientific">Candidatus Falkowbacteria bacterium CG02_land_8_20_14_3_00_36_14</name>
    <dbReference type="NCBI Taxonomy" id="1974560"/>
    <lineage>
        <taxon>Bacteria</taxon>
        <taxon>Candidatus Falkowiibacteriota</taxon>
    </lineage>
</organism>
<accession>A0A2M7DPM2</accession>
<protein>
    <submittedName>
        <fullName evidence="2">Uncharacterized protein</fullName>
    </submittedName>
</protein>
<comment type="caution">
    <text evidence="2">The sequence shown here is derived from an EMBL/GenBank/DDBJ whole genome shotgun (WGS) entry which is preliminary data.</text>
</comment>
<reference evidence="3" key="1">
    <citation type="submission" date="2017-09" db="EMBL/GenBank/DDBJ databases">
        <title>Depth-based differentiation of microbial function through sediment-hosted aquifers and enrichment of novel symbionts in the deep terrestrial subsurface.</title>
        <authorList>
            <person name="Probst A.J."/>
            <person name="Ladd B."/>
            <person name="Jarett J.K."/>
            <person name="Geller-Mcgrath D.E."/>
            <person name="Sieber C.M.K."/>
            <person name="Emerson J.B."/>
            <person name="Anantharaman K."/>
            <person name="Thomas B.C."/>
            <person name="Malmstrom R."/>
            <person name="Stieglmeier M."/>
            <person name="Klingl A."/>
            <person name="Woyke T."/>
            <person name="Ryan C.M."/>
            <person name="Banfield J.F."/>
        </authorList>
    </citation>
    <scope>NUCLEOTIDE SEQUENCE [LARGE SCALE GENOMIC DNA]</scope>
</reference>
<name>A0A2M7DPM2_9BACT</name>
<feature type="transmembrane region" description="Helical" evidence="1">
    <location>
        <begin position="20"/>
        <end position="42"/>
    </location>
</feature>
<evidence type="ECO:0000256" key="1">
    <source>
        <dbReference type="SAM" id="Phobius"/>
    </source>
</evidence>
<dbReference type="PROSITE" id="PS51257">
    <property type="entry name" value="PROKAR_LIPOPROTEIN"/>
    <property type="match status" value="1"/>
</dbReference>
<keyword evidence="1" id="KW-0812">Transmembrane</keyword>
<dbReference type="AlphaFoldDB" id="A0A2M7DPM2"/>
<evidence type="ECO:0000313" key="3">
    <source>
        <dbReference type="Proteomes" id="UP000228896"/>
    </source>
</evidence>
<evidence type="ECO:0000313" key="2">
    <source>
        <dbReference type="EMBL" id="PIV51720.1"/>
    </source>
</evidence>